<dbReference type="Pfam" id="PF06594">
    <property type="entry name" value="HCBP_related"/>
    <property type="match status" value="1"/>
</dbReference>
<protein>
    <submittedName>
        <fullName evidence="5">Hemolysin type calcium-binding protein</fullName>
    </submittedName>
</protein>
<dbReference type="GO" id="GO:0005509">
    <property type="term" value="F:calcium ion binding"/>
    <property type="evidence" value="ECO:0007669"/>
    <property type="project" value="InterPro"/>
</dbReference>
<evidence type="ECO:0000256" key="2">
    <source>
        <dbReference type="ARBA" id="ARBA00022525"/>
    </source>
</evidence>
<evidence type="ECO:0000313" key="6">
    <source>
        <dbReference type="Proteomes" id="UP000245631"/>
    </source>
</evidence>
<dbReference type="InterPro" id="IPR028994">
    <property type="entry name" value="Integrin_alpha_N"/>
</dbReference>
<accession>A0A8E2WCV2</accession>
<dbReference type="InterPro" id="IPR018511">
    <property type="entry name" value="Hemolysin-typ_Ca-bd_CS"/>
</dbReference>
<feature type="region of interest" description="Disordered" evidence="3">
    <location>
        <begin position="1458"/>
        <end position="1499"/>
    </location>
</feature>
<dbReference type="PRINTS" id="PR00313">
    <property type="entry name" value="CABNDNGRPT"/>
</dbReference>
<dbReference type="InterPro" id="IPR011049">
    <property type="entry name" value="Serralysin-like_metalloprot_C"/>
</dbReference>
<gene>
    <name evidence="5" type="ORF">C8D77_107158</name>
</gene>
<sequence>MGNSVHGTPAVGDHAGNHDGIGHDSNNGWGGHPVLLDLSGNGLSINPLSSSSQFLDLNGDGYQHRTAWAGDGNGVLVLDADGDGKISRSSEFVFTEWDQTATSDLDALKSVFDTNHNGVLDSGDDRWSDFKVMVNGQLVSLASLGIASIGLTATGSGQNFADGSAITGTATYTRTDGTTGAVGDAVLASDANGYIVKTTTVTNGDGSKTTTLGGYDRDGTLAFQNCITVSADGLSTTTQFDDDGNGTYERSQSDVTSITAGVRRRVVSDFNADGSLVQRTTTTTSADKTTVTTALDQDGDGVTDQTQVFVKNADGSTTTTVSENSVNGTLLRKVVTTSSADGLTKTVQSDSTGYGVFDLTSNETTVVAGDGTRTKTVAETSRGGALIDRELTVTSADGRTRTVSHDLDGDGIYETHDVTAITTGAGSSTVTTVSTFSSSNVLIGKTVATTSSDGLSKTVSTDSNGDGQGDLVSSDVTVVGTGGSLAETQQVKSRDGTLLSSTITNTSADRKTISISTEFDGDGHVDMAKSILIDAVGVTTSTVSQFNADGSLVGRTYDQTSADGFSLTHKADIDGDGTYDTVVTDVTTTDAFSNRTRTVMTKSANGTLAGTSAITTSADSLTQTQKDDVDGNGTIDRTTVTATVLGGDGSRTVTATTTSATGALLAKTEVKTSTDRQTITTKIDADGDGDIDRTEVTVRNADGSTTQTVTDTSASGVQIDQTVKTTSGNGLWSSVSHNIDGGVDDTFWDITGLNSDGSKTQTLEDFSNDGTLLTKRIVTTSGNGLSLTSQTDADGDGVVESKSIDVTVLNADGATTRTVSSLGGTGASIGKTMATTSANGQALTISSDLDGDGLFDLVSSDVKLLSSNGSTSETLQVKSRNGSLLSSSTTSSSADRKTISIATDADGDGHVDTVKTIIVDNTGLTTSTMNIYNPDGSLAVRTFDQASANGLSLTSKADIDGDGTYDSVVNDVTAIDASGNRTRTVTRKSGNGTLIGSSSVVTSPNGLTQTEKDDINADGTVDRTIVTATVLGSDGSRTVSATTTSTSGAVLSKTAATTSADQKTITTTIDANGDGHVDQTQVTVRNTDGSTTQTVTDTAANGVQIDKTVTTTSANGLWTSVAYNIDGKTDDTHWDITSLNNDGSKREIVEDFSNDGTLLNKRTITTSGNGLSVTSQTDADGDGIIESKSGDVTVLNVDGSTTRTVSALAGTGTLIGKTITTISANGLTSTVQADLDGNGTIDRTSNATTILGVDGSKTDTVAVKNANNVQIAFYQTITSGDGDTVTTTRDVDGNGTIDASSTTTLNANGSTTMVNRTYAVGVVTSSATRTVSANALSNTLATDLDGNGTIDQSMTDVIVLNADGSKTETITDFDGAGAVRDKTTVVTSANGLTKTMTWAAVGTTTSRSKVDTNLLNADGSTTETIDYKRANGTLESRTVTTVSANKLTTTITKDVNGDGTIDITTTSAEAPDGSVTTTTTGPNSSSGTSSTTSKATTASANGLTTSTVYGATLNQYVAGITGKITSTTTLGADGSTTNLLKKYASDGLTLMDEARVTVAGDGLSITTESGVTTNDDNFPQKRTDVTALNADGSKVRTVSRFDGSVLTSALATTTSANGLSITTNWDLFGANPLSEDSTDVTTINADGTNTRTVTNFKADGSQLSKFITATSVDGKTATTQEDIDGTVGIDRITIYDRRILSDATIIETVKRQTTSGVLLDSQVATTSGDGRKTSITRDSDGDGTVDQTEVTTRGVDGSVTLVIDDFSSANHKTSETRVTTSADGLTTVSDWDFNGDGTVDQRRTTIAKVLGDGGYQTSSTDVNGTAGSVISIGRTMDTDDGQYSFNGVDYDQDNYWDISDNRFTNLDGSVVDTIHTKAIARDVSKLIPGFVYWKQAIANNIVMKTSSDGLTTTSYFDYDGNATDPSTAPSNAPNLTGYEVIAVSQQQIDGSVSTAFTERNGSGAVVANGIMTVSIDGMTTTLLKDADNNGTYEHREMAVTRIDGSIRKVATDYNASGVVTQTVTTDVSADRKSTSVVAANGTTGTGTTTGAGVEFIATGTTNDTITGSAGDDHIQGGAGIDTLNGGAGDDLLDGGTGADIMKGNAGNDTYVVDDAGDQVIEAASEGIDMVLSSVTYTIFYADVENLTLTGTAAIDGTGNVSSNVLTGNSGDNRLTGNGGNDTFFGGAGNDFMLGNTGNDTMRGGGGNDHLEGAEGNDNYVFQRGDGNDYVGDFRATKKVGSSDTAAAQALGVSATGIVNTWVGGYMWSTTANQLLILGDAGSDTLTLSGGIVAEDLSFAWTGRDGDDLTITIAGGSSGDSVTLGQEAFAGARIDKLALDGMSATNFIVVGAVGGTANAGTGSNIIFGLAGNETLWGNTGTDIIYAGAGNDVLSAGTGDDTLVGGTGNDYENGEGGSDRYVYRRGDGADTVEDFSMIVTTAAADVSAAQALGVSATGYTNTWIGGYLWQTSTNSLLKLIDGTGSDTLSLEGGIKADDLSFSWIGVGGDNLQLAIAGGPAGDSIRLDQQKTGVAKIEKLQLDGLGPVNLFVAPSSGGTISAGSGSNIIFGLSGNESLYGNSGVDVIYGGAGNDWMAGGAGNDTLFGQAGNDYLVGQDGDDRYVYRRGDQADSVDDATYAVTTATADINAAAALGVYAGGVVNTWVGGYDWDATNSHLLKRGEAGTDTIDLQGIKADDLSFSWTGVGHDNLVINIGGGPAGDSLTLYQQGVVGRVEQIALDGLGTMNFVVAASTGAIANGSAEADIVFGLTGNETLNGNSGNDILSGGAGNDTLVGGTGNDQYRFRAGDGADTIIESGDYNDNDELDFGNGIDANELWFAQQGNDLVVSVLGTTDRVTVSGWFTGQGNVVETLKSGDGKRLHSSDVATLVAAMAGFDPATSPTGSGIQPNDPRLGDPSQTGTIAAAMQHTWMAA</sequence>
<dbReference type="InterPro" id="IPR010566">
    <property type="entry name" value="Haemolys_ca-bd"/>
</dbReference>
<dbReference type="PROSITE" id="PS00018">
    <property type="entry name" value="EF_HAND_1"/>
    <property type="match status" value="1"/>
</dbReference>
<evidence type="ECO:0000256" key="1">
    <source>
        <dbReference type="ARBA" id="ARBA00004613"/>
    </source>
</evidence>
<reference evidence="5 6" key="1">
    <citation type="submission" date="2018-05" db="EMBL/GenBank/DDBJ databases">
        <title>Genomic Encyclopedia of Type Strains, Phase IV (KMG-IV): sequencing the most valuable type-strain genomes for metagenomic binning, comparative biology and taxonomic classification.</title>
        <authorList>
            <person name="Goeker M."/>
        </authorList>
    </citation>
    <scope>NUCLEOTIDE SEQUENCE [LARGE SCALE GENOMIC DNA]</scope>
    <source>
        <strain evidence="5 6">DSM 2626</strain>
    </source>
</reference>
<evidence type="ECO:0000313" key="5">
    <source>
        <dbReference type="EMBL" id="PWJ89514.1"/>
    </source>
</evidence>
<name>A0A8E2WCV2_RHILI</name>
<dbReference type="PANTHER" id="PTHR38340">
    <property type="entry name" value="S-LAYER PROTEIN"/>
    <property type="match status" value="1"/>
</dbReference>
<comment type="caution">
    <text evidence="5">The sequence shown here is derived from an EMBL/GenBank/DDBJ whole genome shotgun (WGS) entry which is preliminary data.</text>
</comment>
<feature type="compositionally biased region" description="Low complexity" evidence="3">
    <location>
        <begin position="1473"/>
        <end position="1499"/>
    </location>
</feature>
<feature type="domain" description="Haemolysin-type calcium binding-related" evidence="4">
    <location>
        <begin position="2842"/>
        <end position="2870"/>
    </location>
</feature>
<dbReference type="EMBL" id="QGGH01000007">
    <property type="protein sequence ID" value="PWJ89514.1"/>
    <property type="molecule type" value="Genomic_DNA"/>
</dbReference>
<dbReference type="Proteomes" id="UP000245631">
    <property type="component" value="Unassembled WGS sequence"/>
</dbReference>
<organism evidence="5 6">
    <name type="scientific">Rhizobium loti</name>
    <name type="common">Mesorhizobium loti</name>
    <dbReference type="NCBI Taxonomy" id="381"/>
    <lineage>
        <taxon>Bacteria</taxon>
        <taxon>Pseudomonadati</taxon>
        <taxon>Pseudomonadota</taxon>
        <taxon>Alphaproteobacteria</taxon>
        <taxon>Hyphomicrobiales</taxon>
        <taxon>Phyllobacteriaceae</taxon>
        <taxon>Mesorhizobium</taxon>
    </lineage>
</organism>
<dbReference type="InterPro" id="IPR018247">
    <property type="entry name" value="EF_Hand_1_Ca_BS"/>
</dbReference>
<dbReference type="Pfam" id="PF00353">
    <property type="entry name" value="HemolysinCabind"/>
    <property type="match status" value="7"/>
</dbReference>
<dbReference type="PANTHER" id="PTHR38340:SF1">
    <property type="entry name" value="S-LAYER PROTEIN"/>
    <property type="match status" value="1"/>
</dbReference>
<dbReference type="SUPFAM" id="SSF69318">
    <property type="entry name" value="Integrin alpha N-terminal domain"/>
    <property type="match status" value="3"/>
</dbReference>
<dbReference type="Gene3D" id="2.150.10.10">
    <property type="entry name" value="Serralysin-like metalloprotease, C-terminal"/>
    <property type="match status" value="5"/>
</dbReference>
<feature type="region of interest" description="Disordered" evidence="3">
    <location>
        <begin position="2896"/>
        <end position="2917"/>
    </location>
</feature>
<dbReference type="InterPro" id="IPR001343">
    <property type="entry name" value="Hemolysn_Ca-bd"/>
</dbReference>
<dbReference type="GO" id="GO:0005576">
    <property type="term" value="C:extracellular region"/>
    <property type="evidence" value="ECO:0007669"/>
    <property type="project" value="UniProtKB-SubCell"/>
</dbReference>
<evidence type="ECO:0000259" key="4">
    <source>
        <dbReference type="Pfam" id="PF06594"/>
    </source>
</evidence>
<proteinExistence type="predicted"/>
<dbReference type="InterPro" id="IPR050557">
    <property type="entry name" value="RTX_toxin/Mannuronan_C5-epim"/>
</dbReference>
<evidence type="ECO:0000256" key="3">
    <source>
        <dbReference type="SAM" id="MobiDB-lite"/>
    </source>
</evidence>
<dbReference type="PROSITE" id="PS00330">
    <property type="entry name" value="HEMOLYSIN_CALCIUM"/>
    <property type="match status" value="4"/>
</dbReference>
<keyword evidence="2" id="KW-0964">Secreted</keyword>
<dbReference type="SUPFAM" id="SSF51120">
    <property type="entry name" value="beta-Roll"/>
    <property type="match status" value="5"/>
</dbReference>
<comment type="subcellular location">
    <subcellularLocation>
        <location evidence="1">Secreted</location>
    </subcellularLocation>
</comment>
<feature type="region of interest" description="Disordered" evidence="3">
    <location>
        <begin position="1"/>
        <end position="26"/>
    </location>
</feature>